<keyword evidence="8" id="KW-1185">Reference proteome</keyword>
<dbReference type="CDD" id="cd07035">
    <property type="entry name" value="TPP_PYR_POX_like"/>
    <property type="match status" value="1"/>
</dbReference>
<comment type="caution">
    <text evidence="7">The sequence shown here is derived from an EMBL/GenBank/DDBJ whole genome shotgun (WGS) entry which is preliminary data.</text>
</comment>
<feature type="domain" description="Thiamine pyrophosphate enzyme central" evidence="4">
    <location>
        <begin position="202"/>
        <end position="336"/>
    </location>
</feature>
<evidence type="ECO:0000259" key="4">
    <source>
        <dbReference type="Pfam" id="PF00205"/>
    </source>
</evidence>
<dbReference type="Gene3D" id="3.40.50.1220">
    <property type="entry name" value="TPP-binding domain"/>
    <property type="match status" value="1"/>
</dbReference>
<protein>
    <submittedName>
        <fullName evidence="7">Benzoylformate decarboxylase</fullName>
    </submittedName>
</protein>
<dbReference type="InterPro" id="IPR012000">
    <property type="entry name" value="Thiamin_PyroP_enz_cen_dom"/>
</dbReference>
<dbReference type="SUPFAM" id="SSF52518">
    <property type="entry name" value="Thiamin diphosphate-binding fold (THDP-binding)"/>
    <property type="match status" value="2"/>
</dbReference>
<reference evidence="7 8" key="1">
    <citation type="submission" date="2021-01" db="EMBL/GenBank/DDBJ databases">
        <title>Whole genome shotgun sequence of Verrucosispora gifhornensis NBRC 16317.</title>
        <authorList>
            <person name="Komaki H."/>
            <person name="Tamura T."/>
        </authorList>
    </citation>
    <scope>NUCLEOTIDE SEQUENCE [LARGE SCALE GENOMIC DNA]</scope>
    <source>
        <strain evidence="7 8">NBRC 16317</strain>
    </source>
</reference>
<evidence type="ECO:0000256" key="2">
    <source>
        <dbReference type="ARBA" id="ARBA00023052"/>
    </source>
</evidence>
<dbReference type="InterPro" id="IPR029035">
    <property type="entry name" value="DHS-like_NAD/FAD-binding_dom"/>
</dbReference>
<dbReference type="EMBL" id="BOPA01000008">
    <property type="protein sequence ID" value="GIJ14171.1"/>
    <property type="molecule type" value="Genomic_DNA"/>
</dbReference>
<dbReference type="Pfam" id="PF02775">
    <property type="entry name" value="TPP_enzyme_C"/>
    <property type="match status" value="1"/>
</dbReference>
<keyword evidence="2 3" id="KW-0786">Thiamine pyrophosphate</keyword>
<organism evidence="7 8">
    <name type="scientific">Micromonospora gifhornensis</name>
    <dbReference type="NCBI Taxonomy" id="84594"/>
    <lineage>
        <taxon>Bacteria</taxon>
        <taxon>Bacillati</taxon>
        <taxon>Actinomycetota</taxon>
        <taxon>Actinomycetes</taxon>
        <taxon>Micromonosporales</taxon>
        <taxon>Micromonosporaceae</taxon>
        <taxon>Micromonospora</taxon>
    </lineage>
</organism>
<dbReference type="PANTHER" id="PTHR18968">
    <property type="entry name" value="THIAMINE PYROPHOSPHATE ENZYMES"/>
    <property type="match status" value="1"/>
</dbReference>
<comment type="similarity">
    <text evidence="1 3">Belongs to the TPP enzyme family.</text>
</comment>
<evidence type="ECO:0000313" key="7">
    <source>
        <dbReference type="EMBL" id="GIJ14171.1"/>
    </source>
</evidence>
<dbReference type="PANTHER" id="PTHR18968:SF133">
    <property type="entry name" value="BENZOYLFORMATE DECARBOXYLASE"/>
    <property type="match status" value="1"/>
</dbReference>
<evidence type="ECO:0000256" key="3">
    <source>
        <dbReference type="RuleBase" id="RU362132"/>
    </source>
</evidence>
<sequence>MALSAGAARLDSGAMATVRDTTYELLRALGMTTVFGNPGSTEEPFLHAFPDDFQYVHALHEASVVGMADGYAQVTGRPAHVNLHTAPGTGNAMGNIVTAWHNRTPLIVTAGQQTRQMLLLEPRLTARRPTELPQPYVKWAYEPVRAQDVPASLMRAYATAIQPPAGPVFLSLPLDDWAQPADPPPAVRSVATRFAPDPQRLRQFVAALTSARSPVMVLGAAVDRADAWDSAVAVAERLAAPVWSAPAPERTAFPESHPHFQGVLPYAAGPLAERLHGHDTVLVVGAPVFRYYPHVPGDTVPEGAQLLHVTDDPEEAARAPVGDSLLGDAGLTLAALAELLPSADRPPPATPPDPPPVEDSLPLSADALFAALARYWPSDGVLVQESPSNLSALRRRLRFGRPGSYFTMASGGLGYGLPAAVGIALAQRDTGQHRPVIAVIGDGSFHYSVQALWTAAQLRLPLVVVVPVNQQYAILKAFAELKHTPGVPGLDLPGIDVSAVARGYGCATAVVESPDQLGEALDVALRADGPTVLPVPIRTDIPPLL</sequence>
<dbReference type="InterPro" id="IPR045229">
    <property type="entry name" value="TPP_enz"/>
</dbReference>
<evidence type="ECO:0000313" key="8">
    <source>
        <dbReference type="Proteomes" id="UP000647860"/>
    </source>
</evidence>
<proteinExistence type="inferred from homology"/>
<dbReference type="InterPro" id="IPR012001">
    <property type="entry name" value="Thiamin_PyroP_enz_TPP-bd_dom"/>
</dbReference>
<dbReference type="Proteomes" id="UP000647860">
    <property type="component" value="Unassembled WGS sequence"/>
</dbReference>
<evidence type="ECO:0000256" key="1">
    <source>
        <dbReference type="ARBA" id="ARBA00007812"/>
    </source>
</evidence>
<dbReference type="Gene3D" id="3.40.50.970">
    <property type="match status" value="2"/>
</dbReference>
<gene>
    <name evidence="7" type="ORF">Vgi01_08550</name>
</gene>
<dbReference type="InterPro" id="IPR029061">
    <property type="entry name" value="THDP-binding"/>
</dbReference>
<evidence type="ECO:0000259" key="6">
    <source>
        <dbReference type="Pfam" id="PF02776"/>
    </source>
</evidence>
<dbReference type="Pfam" id="PF00205">
    <property type="entry name" value="TPP_enzyme_M"/>
    <property type="match status" value="1"/>
</dbReference>
<dbReference type="Pfam" id="PF02776">
    <property type="entry name" value="TPP_enzyme_N"/>
    <property type="match status" value="1"/>
</dbReference>
<dbReference type="NCBIfam" id="NF005485">
    <property type="entry name" value="PRK07092.1"/>
    <property type="match status" value="1"/>
</dbReference>
<name>A0ABQ4I8C9_9ACTN</name>
<feature type="domain" description="Thiamine pyrophosphate enzyme N-terminal TPP-binding" evidence="6">
    <location>
        <begin position="17"/>
        <end position="117"/>
    </location>
</feature>
<dbReference type="SUPFAM" id="SSF52467">
    <property type="entry name" value="DHS-like NAD/FAD-binding domain"/>
    <property type="match status" value="1"/>
</dbReference>
<feature type="domain" description="Thiamine pyrophosphate enzyme TPP-binding" evidence="5">
    <location>
        <begin position="395"/>
        <end position="533"/>
    </location>
</feature>
<dbReference type="CDD" id="cd02002">
    <property type="entry name" value="TPP_BFDC"/>
    <property type="match status" value="1"/>
</dbReference>
<accession>A0ABQ4I8C9</accession>
<dbReference type="InterPro" id="IPR011766">
    <property type="entry name" value="TPP_enzyme_TPP-bd"/>
</dbReference>
<evidence type="ECO:0000259" key="5">
    <source>
        <dbReference type="Pfam" id="PF02775"/>
    </source>
</evidence>